<dbReference type="InterPro" id="IPR050329">
    <property type="entry name" value="GLI_C2H2-zinc-finger"/>
</dbReference>
<dbReference type="GO" id="GO:0045944">
    <property type="term" value="P:positive regulation of transcription by RNA polymerase II"/>
    <property type="evidence" value="ECO:0007669"/>
    <property type="project" value="UniProtKB-ARBA"/>
</dbReference>
<dbReference type="GO" id="GO:0005634">
    <property type="term" value="C:nucleus"/>
    <property type="evidence" value="ECO:0007669"/>
    <property type="project" value="UniProtKB-ARBA"/>
</dbReference>
<dbReference type="AlphaFoldDB" id="A0A1W0A287"/>
<dbReference type="GO" id="GO:0000981">
    <property type="term" value="F:DNA-binding transcription factor activity, RNA polymerase II-specific"/>
    <property type="evidence" value="ECO:0007669"/>
    <property type="project" value="TreeGrafter"/>
</dbReference>
<evidence type="ECO:0000256" key="3">
    <source>
        <dbReference type="ARBA" id="ARBA00022771"/>
    </source>
</evidence>
<organism evidence="8 9">
    <name type="scientific">Thraustotheca clavata</name>
    <dbReference type="NCBI Taxonomy" id="74557"/>
    <lineage>
        <taxon>Eukaryota</taxon>
        <taxon>Sar</taxon>
        <taxon>Stramenopiles</taxon>
        <taxon>Oomycota</taxon>
        <taxon>Saprolegniomycetes</taxon>
        <taxon>Saprolegniales</taxon>
        <taxon>Achlyaceae</taxon>
        <taxon>Thraustotheca</taxon>
    </lineage>
</organism>
<dbReference type="PANTHER" id="PTHR19818">
    <property type="entry name" value="ZINC FINGER PROTEIN ZIC AND GLI"/>
    <property type="match status" value="1"/>
</dbReference>
<dbReference type="InterPro" id="IPR013087">
    <property type="entry name" value="Znf_C2H2_type"/>
</dbReference>
<proteinExistence type="predicted"/>
<sequence length="318" mass="36313">MFVHTGEKSLQCPECDKCFARAASLKSHRRVHTGERPFLCMEPECNKQYASRAALRMHSTLHTKKLHKKNTKKSSSTCDDCSGKECHRGRCRRMAEKIKEQRQVILDLQAQLDIAKPLSPEKKTQEKPFKPMLVPMVAPLYLLQDGIKPFTCMAGCGRSFSNYFQLAFHAKQHPDKEPHEVLGDQLPFPVGPKYCPVVGCEFSEENGKSMKTLQIVKRHWQRVHQSTRPFLCPDCPPHAQKAFKTRDNLTAHRKECKKRTETTSQKPKKETPLKRTRQKSGGISPQAKKRSKNSLEMKPMPESSILELPILADLLAEE</sequence>
<evidence type="ECO:0000256" key="4">
    <source>
        <dbReference type="ARBA" id="ARBA00022833"/>
    </source>
</evidence>
<dbReference type="STRING" id="74557.A0A1W0A287"/>
<feature type="region of interest" description="Disordered" evidence="6">
    <location>
        <begin position="65"/>
        <end position="84"/>
    </location>
</feature>
<keyword evidence="2" id="KW-0677">Repeat</keyword>
<dbReference type="PROSITE" id="PS50157">
    <property type="entry name" value="ZINC_FINGER_C2H2_2"/>
    <property type="match status" value="3"/>
</dbReference>
<dbReference type="PANTHER" id="PTHR19818:SF139">
    <property type="entry name" value="PAIR-RULE PROTEIN ODD-PAIRED"/>
    <property type="match status" value="1"/>
</dbReference>
<reference evidence="8 9" key="1">
    <citation type="journal article" date="2014" name="Genome Biol. Evol.">
        <title>The secreted proteins of Achlya hypogyna and Thraustotheca clavata identify the ancestral oomycete secretome and reveal gene acquisitions by horizontal gene transfer.</title>
        <authorList>
            <person name="Misner I."/>
            <person name="Blouin N."/>
            <person name="Leonard G."/>
            <person name="Richards T.A."/>
            <person name="Lane C.E."/>
        </authorList>
    </citation>
    <scope>NUCLEOTIDE SEQUENCE [LARGE SCALE GENOMIC DNA]</scope>
    <source>
        <strain evidence="8 9">ATCC 34112</strain>
    </source>
</reference>
<keyword evidence="3 5" id="KW-0863">Zinc-finger</keyword>
<accession>A0A1W0A287</accession>
<feature type="domain" description="C2H2-type" evidence="7">
    <location>
        <begin position="10"/>
        <end position="37"/>
    </location>
</feature>
<dbReference type="SUPFAM" id="SSF57667">
    <property type="entry name" value="beta-beta-alpha zinc fingers"/>
    <property type="match status" value="2"/>
</dbReference>
<keyword evidence="9" id="KW-1185">Reference proteome</keyword>
<name>A0A1W0A287_9STRA</name>
<evidence type="ECO:0000313" key="9">
    <source>
        <dbReference type="Proteomes" id="UP000243217"/>
    </source>
</evidence>
<dbReference type="Pfam" id="PF00096">
    <property type="entry name" value="zf-C2H2"/>
    <property type="match status" value="1"/>
</dbReference>
<dbReference type="GO" id="GO:0008270">
    <property type="term" value="F:zinc ion binding"/>
    <property type="evidence" value="ECO:0007669"/>
    <property type="project" value="UniProtKB-KW"/>
</dbReference>
<comment type="caution">
    <text evidence="8">The sequence shown here is derived from an EMBL/GenBank/DDBJ whole genome shotgun (WGS) entry which is preliminary data.</text>
</comment>
<evidence type="ECO:0000256" key="5">
    <source>
        <dbReference type="PROSITE-ProRule" id="PRU00042"/>
    </source>
</evidence>
<evidence type="ECO:0000256" key="6">
    <source>
        <dbReference type="SAM" id="MobiDB-lite"/>
    </source>
</evidence>
<evidence type="ECO:0000259" key="7">
    <source>
        <dbReference type="PROSITE" id="PS50157"/>
    </source>
</evidence>
<dbReference type="Proteomes" id="UP000243217">
    <property type="component" value="Unassembled WGS sequence"/>
</dbReference>
<dbReference type="GO" id="GO:0000978">
    <property type="term" value="F:RNA polymerase II cis-regulatory region sequence-specific DNA binding"/>
    <property type="evidence" value="ECO:0007669"/>
    <property type="project" value="TreeGrafter"/>
</dbReference>
<gene>
    <name evidence="8" type="ORF">THRCLA_03381</name>
</gene>
<feature type="domain" description="C2H2-type" evidence="7">
    <location>
        <begin position="38"/>
        <end position="67"/>
    </location>
</feature>
<dbReference type="OrthoDB" id="8117402at2759"/>
<feature type="compositionally biased region" description="Basic and acidic residues" evidence="6">
    <location>
        <begin position="244"/>
        <end position="273"/>
    </location>
</feature>
<dbReference type="InterPro" id="IPR036236">
    <property type="entry name" value="Znf_C2H2_sf"/>
</dbReference>
<dbReference type="PROSITE" id="PS00028">
    <property type="entry name" value="ZINC_FINGER_C2H2_1"/>
    <property type="match status" value="3"/>
</dbReference>
<feature type="region of interest" description="Disordered" evidence="6">
    <location>
        <begin position="244"/>
        <end position="307"/>
    </location>
</feature>
<protein>
    <recommendedName>
        <fullName evidence="7">C2H2-type domain-containing protein</fullName>
    </recommendedName>
</protein>
<dbReference type="Gene3D" id="3.30.160.60">
    <property type="entry name" value="Classic Zinc Finger"/>
    <property type="match status" value="3"/>
</dbReference>
<dbReference type="EMBL" id="JNBS01000625">
    <property type="protein sequence ID" value="OQS04368.1"/>
    <property type="molecule type" value="Genomic_DNA"/>
</dbReference>
<keyword evidence="1" id="KW-0479">Metal-binding</keyword>
<evidence type="ECO:0000256" key="1">
    <source>
        <dbReference type="ARBA" id="ARBA00022723"/>
    </source>
</evidence>
<feature type="domain" description="C2H2-type" evidence="7">
    <location>
        <begin position="150"/>
        <end position="178"/>
    </location>
</feature>
<dbReference type="FunFam" id="3.30.160.60:FF:002343">
    <property type="entry name" value="Zinc finger protein 33A"/>
    <property type="match status" value="1"/>
</dbReference>
<evidence type="ECO:0000256" key="2">
    <source>
        <dbReference type="ARBA" id="ARBA00022737"/>
    </source>
</evidence>
<evidence type="ECO:0000313" key="8">
    <source>
        <dbReference type="EMBL" id="OQS04368.1"/>
    </source>
</evidence>
<dbReference type="SMART" id="SM00355">
    <property type="entry name" value="ZnF_C2H2"/>
    <property type="match status" value="5"/>
</dbReference>
<keyword evidence="4" id="KW-0862">Zinc</keyword>